<comment type="caution">
    <text evidence="2">The sequence shown here is derived from an EMBL/GenBank/DDBJ whole genome shotgun (WGS) entry which is preliminary data.</text>
</comment>
<gene>
    <name evidence="2" type="ORF">FM21_31295</name>
</gene>
<evidence type="ECO:0000256" key="1">
    <source>
        <dbReference type="SAM" id="MobiDB-lite"/>
    </source>
</evidence>
<organism evidence="2 3">
    <name type="scientific">Streptomyces mutabilis</name>
    <dbReference type="NCBI Taxonomy" id="67332"/>
    <lineage>
        <taxon>Bacteria</taxon>
        <taxon>Bacillati</taxon>
        <taxon>Actinomycetota</taxon>
        <taxon>Actinomycetes</taxon>
        <taxon>Kitasatosporales</taxon>
        <taxon>Streptomycetaceae</taxon>
        <taxon>Streptomyces</taxon>
    </lineage>
</organism>
<dbReference type="AlphaFoldDB" id="A0A086MT25"/>
<dbReference type="EMBL" id="JNFQ01000004">
    <property type="protein sequence ID" value="KFG72043.1"/>
    <property type="molecule type" value="Genomic_DNA"/>
</dbReference>
<feature type="compositionally biased region" description="Polar residues" evidence="1">
    <location>
        <begin position="38"/>
        <end position="51"/>
    </location>
</feature>
<evidence type="ECO:0000313" key="3">
    <source>
        <dbReference type="Proteomes" id="UP000029095"/>
    </source>
</evidence>
<name>A0A086MT25_9ACTN</name>
<accession>A0A086MT25</accession>
<evidence type="ECO:0000313" key="2">
    <source>
        <dbReference type="EMBL" id="KFG72043.1"/>
    </source>
</evidence>
<feature type="region of interest" description="Disordered" evidence="1">
    <location>
        <begin position="34"/>
        <end position="95"/>
    </location>
</feature>
<dbReference type="STRING" id="1915400.FM21_31295"/>
<feature type="compositionally biased region" description="Basic residues" evidence="1">
    <location>
        <begin position="58"/>
        <end position="68"/>
    </location>
</feature>
<sequence length="95" mass="10650">MPRADLDRVLADQEMLTDIPTYHVVGRRVAPEDLENRSFGTLQKSKPTPSGTEEAGQRRRVRRRHRPHAREPAHGRTVPGAVGQTAAPVRPLALW</sequence>
<dbReference type="RefSeq" id="WP_043384131.1">
    <property type="nucleotide sequence ID" value="NZ_KN039948.1"/>
</dbReference>
<dbReference type="HOGENOM" id="CLU_2371580_0_0_11"/>
<keyword evidence="3" id="KW-1185">Reference proteome</keyword>
<protein>
    <submittedName>
        <fullName evidence="2">Uncharacterized protein</fullName>
    </submittedName>
</protein>
<dbReference type="Proteomes" id="UP000029095">
    <property type="component" value="Unassembled WGS sequence"/>
</dbReference>
<reference evidence="2 3" key="1">
    <citation type="submission" date="2014-05" db="EMBL/GenBank/DDBJ databases">
        <title>Complete genome sequence of the Streptomyces mutabilis TRM45540.</title>
        <authorList>
            <person name="Luo X."/>
            <person name="Zhang L."/>
        </authorList>
    </citation>
    <scope>NUCLEOTIDE SEQUENCE [LARGE SCALE GENOMIC DNA]</scope>
    <source>
        <strain evidence="2 3">TRM45540</strain>
    </source>
</reference>
<proteinExistence type="predicted"/>